<dbReference type="Pfam" id="PF20469">
    <property type="entry name" value="OLD-like_TOPRIM"/>
    <property type="match status" value="1"/>
</dbReference>
<dbReference type="Proteomes" id="UP000000536">
    <property type="component" value="Chromosome"/>
</dbReference>
<dbReference type="PANTHER" id="PTHR32182">
    <property type="entry name" value="DNA REPLICATION AND REPAIR PROTEIN RECF"/>
    <property type="match status" value="1"/>
</dbReference>
<dbReference type="InterPro" id="IPR027417">
    <property type="entry name" value="P-loop_NTPase"/>
</dbReference>
<evidence type="ECO:0000313" key="3">
    <source>
        <dbReference type="EMBL" id="BAD84962.1"/>
    </source>
</evidence>
<dbReference type="InterPro" id="IPR041685">
    <property type="entry name" value="AAA_GajA/Old/RecF-like"/>
</dbReference>
<accession>Q5JHA7</accession>
<evidence type="ECO:0000259" key="1">
    <source>
        <dbReference type="Pfam" id="PF13175"/>
    </source>
</evidence>
<evidence type="ECO:0000259" key="2">
    <source>
        <dbReference type="Pfam" id="PF20469"/>
    </source>
</evidence>
<keyword evidence="3" id="KW-0255">Endonuclease</keyword>
<dbReference type="PATRIC" id="fig|69014.16.peg.753"/>
<dbReference type="EMBL" id="AP006878">
    <property type="protein sequence ID" value="BAD84962.1"/>
    <property type="molecule type" value="Genomic_DNA"/>
</dbReference>
<keyword evidence="3" id="KW-0378">Hydrolase</keyword>
<dbReference type="KEGG" id="tko:TK0773"/>
<proteinExistence type="predicted"/>
<dbReference type="EnsemblBacteria" id="BAD84962">
    <property type="protein sequence ID" value="BAD84962"/>
    <property type="gene ID" value="TK0773"/>
</dbReference>
<dbReference type="InterPro" id="IPR034139">
    <property type="entry name" value="TOPRIM_OLD"/>
</dbReference>
<dbReference type="RefSeq" id="WP_011249724.1">
    <property type="nucleotide sequence ID" value="NC_006624.1"/>
</dbReference>
<keyword evidence="3" id="KW-0540">Nuclease</keyword>
<dbReference type="SUPFAM" id="SSF52540">
    <property type="entry name" value="P-loop containing nucleoside triphosphate hydrolases"/>
    <property type="match status" value="1"/>
</dbReference>
<dbReference type="InParanoid" id="Q5JHA7"/>
<organism evidence="3 4">
    <name type="scientific">Thermococcus kodakarensis (strain ATCC BAA-918 / JCM 12380 / KOD1)</name>
    <name type="common">Pyrococcus kodakaraensis (strain KOD1)</name>
    <dbReference type="NCBI Taxonomy" id="69014"/>
    <lineage>
        <taxon>Archaea</taxon>
        <taxon>Methanobacteriati</taxon>
        <taxon>Methanobacteriota</taxon>
        <taxon>Thermococci</taxon>
        <taxon>Thermococcales</taxon>
        <taxon>Thermococcaceae</taxon>
        <taxon>Thermococcus</taxon>
    </lineage>
</organism>
<dbReference type="GO" id="GO:0004519">
    <property type="term" value="F:endonuclease activity"/>
    <property type="evidence" value="ECO:0007669"/>
    <property type="project" value="UniProtKB-KW"/>
</dbReference>
<dbReference type="PANTHER" id="PTHR32182:SF22">
    <property type="entry name" value="ATP-DEPENDENT ENDONUCLEASE, OLD FAMILY-RELATED"/>
    <property type="match status" value="1"/>
</dbReference>
<dbReference type="GO" id="GO:0000731">
    <property type="term" value="P:DNA synthesis involved in DNA repair"/>
    <property type="evidence" value="ECO:0000318"/>
    <property type="project" value="GO_Central"/>
</dbReference>
<dbReference type="GeneID" id="78447288"/>
<feature type="domain" description="OLD protein-like TOPRIM" evidence="2">
    <location>
        <begin position="396"/>
        <end position="465"/>
    </location>
</feature>
<sequence>MRLLKLIGLKIRNYRSIKELPLNDEYLMVENFVTIIGKNDAGKSNILNAIRIVLEEDKVTKDDFHKGTNENIEISLIFDATENTEIMHIINHDSNETAKGLGAFFSRYNNKSSTNTKIKIKKIFEKDKLNSRNYKGDTIVEYFDEDKNKWVKIKDKKLINTILNDLPEVIYIPAIRDAIAETTQKSGFLMSKLLLPLLEKQNKSNSNEENGKEKQRSITELKKELQNLISRESKKLTKKILKELTVFNSSIEEIKIEPNKVQINFSPKIQIKDKYLPDSVPLEQRGAGLRSEFLLAMFRIWAEVGAGKGYILLFEEPELYLHPEAQKKMFSALKRISNEAQVLITTHSTIFVDRSDLKSIWLIRRENGETKITTFEKPKVLSEILEEIGATPSDLFLSNGVIYVEGKTEIKVFSKIAKAICPKWEEYNISIVSLGGGNIRDLSETLLFNGLASLNPNGVVVIDSDGEQEDKKSGGCKPKPEKLKIKENFEQYGLTVHILQRREIENYIPLNILEKYFIEGYIKSKYITKIGDQQLKVNKIKSKEYFKKQYLKYFKRMESNLREIERKQNMIRAINRVSPCEDILKKIDELLYTKKHKKWDRKKAEITPKLFEMMIKEKKAPLEFKEILEEAIRKCGFEPEFSDEFEYI</sequence>
<dbReference type="Pfam" id="PF13175">
    <property type="entry name" value="AAA_15"/>
    <property type="match status" value="1"/>
</dbReference>
<keyword evidence="4" id="KW-1185">Reference proteome</keyword>
<dbReference type="GO" id="GO:0006302">
    <property type="term" value="P:double-strand break repair"/>
    <property type="evidence" value="ECO:0000318"/>
    <property type="project" value="GO_Central"/>
</dbReference>
<dbReference type="STRING" id="69014.TK0773"/>
<feature type="domain" description="Endonuclease GajA/Old nuclease/RecF-like AAA" evidence="1">
    <location>
        <begin position="5"/>
        <end position="352"/>
    </location>
</feature>
<dbReference type="Gene3D" id="3.40.50.300">
    <property type="entry name" value="P-loop containing nucleotide triphosphate hydrolases"/>
    <property type="match status" value="1"/>
</dbReference>
<dbReference type="eggNOG" id="arCOG03235">
    <property type="taxonomic scope" value="Archaea"/>
</dbReference>
<gene>
    <name evidence="3" type="ordered locus">TK0773</name>
</gene>
<evidence type="ECO:0000313" key="4">
    <source>
        <dbReference type="Proteomes" id="UP000000536"/>
    </source>
</evidence>
<name>Q5JHA7_THEKO</name>
<protein>
    <submittedName>
        <fullName evidence="3">Predicted ATP-dependent endonuclease, OLD family</fullName>
    </submittedName>
</protein>
<reference evidence="3 4" key="1">
    <citation type="journal article" date="2005" name="Genome Res.">
        <title>Complete genome sequence of the hyperthermophilic archaeon Thermococcus kodakaraensis KOD1 and comparison with Pyrococcus genomes.</title>
        <authorList>
            <person name="Fukui T."/>
            <person name="Atomi H."/>
            <person name="Kanai T."/>
            <person name="Matsumi R."/>
            <person name="Fujiwara S."/>
            <person name="Imanaka T."/>
        </authorList>
    </citation>
    <scope>NUCLEOTIDE SEQUENCE [LARGE SCALE GENOMIC DNA]</scope>
    <source>
        <strain evidence="4">ATCC BAA-918 / JCM 12380 / KOD1</strain>
    </source>
</reference>
<dbReference type="HOGENOM" id="CLU_025425_0_0_2"/>
<dbReference type="AlphaFoldDB" id="Q5JHA7"/>
<dbReference type="CDD" id="cd01026">
    <property type="entry name" value="TOPRIM_OLD"/>
    <property type="match status" value="1"/>
</dbReference>